<dbReference type="GeneID" id="78511745"/>
<dbReference type="Proteomes" id="UP000000333">
    <property type="component" value="Chromosome"/>
</dbReference>
<evidence type="ECO:0000313" key="2">
    <source>
        <dbReference type="EMBL" id="ADK67403.1"/>
    </source>
</evidence>
<feature type="transmembrane region" description="Helical" evidence="1">
    <location>
        <begin position="12"/>
        <end position="32"/>
    </location>
</feature>
<gene>
    <name evidence="2" type="ordered locus">Olsu_0279</name>
</gene>
<keyword evidence="3" id="KW-1185">Reference proteome</keyword>
<evidence type="ECO:0008006" key="4">
    <source>
        <dbReference type="Google" id="ProtNLM"/>
    </source>
</evidence>
<dbReference type="Pfam" id="PF13346">
    <property type="entry name" value="ABC2_membrane_5"/>
    <property type="match status" value="1"/>
</dbReference>
<dbReference type="EMBL" id="CP002106">
    <property type="protein sequence ID" value="ADK67403.1"/>
    <property type="molecule type" value="Genomic_DNA"/>
</dbReference>
<proteinExistence type="predicted"/>
<dbReference type="STRING" id="633147.Olsu_0279"/>
<organism evidence="2 3">
    <name type="scientific">Olsenella uli (strain ATCC 49627 / DSM 7084 / CCUG 31166 / CIP 109912 / JCM 12494 / LMG 11480 / NCIMB 702895 / VPI D76D-27C)</name>
    <name type="common">Lactobacillus uli</name>
    <dbReference type="NCBI Taxonomy" id="633147"/>
    <lineage>
        <taxon>Bacteria</taxon>
        <taxon>Bacillati</taxon>
        <taxon>Actinomycetota</taxon>
        <taxon>Coriobacteriia</taxon>
        <taxon>Coriobacteriales</taxon>
        <taxon>Atopobiaceae</taxon>
        <taxon>Olsenella</taxon>
    </lineage>
</organism>
<dbReference type="InterPro" id="IPR025699">
    <property type="entry name" value="ABC2_memb-like"/>
</dbReference>
<dbReference type="KEGG" id="ols:Olsu_0279"/>
<dbReference type="OrthoDB" id="3182271at2"/>
<sequence>MRTTIQAELTATGRLLAQLLAVSTLVSVFVSVATQSVATGGAVPAMTLMSYVFSTLAYDEANGWQGFRLTLPISRQNVVVGRYLASLAVAILSALLGAAVACALSAVASTLGADSYLAPLVLTEETHKTIWAVPALSVAAVLVMVDVMFPLGMRSGLTRAVRLVPVVLCLLFVGGGTLVGNDGPLSAAMADIVAMIEGGGSVLPLVVGVVVIALVLHLVSMLITVQLYARREL</sequence>
<feature type="transmembrane region" description="Helical" evidence="1">
    <location>
        <begin position="129"/>
        <end position="151"/>
    </location>
</feature>
<reference evidence="2 3" key="1">
    <citation type="journal article" date="2010" name="Stand. Genomic Sci.">
        <title>Complete genome sequence of Olsenella uli type strain (VPI D76D-27C).</title>
        <authorList>
            <person name="Goker M."/>
            <person name="Held B."/>
            <person name="Lucas S."/>
            <person name="Nolan M."/>
            <person name="Yasawong M."/>
            <person name="Glavina Del Rio T."/>
            <person name="Tice H."/>
            <person name="Cheng J.F."/>
            <person name="Bruce D."/>
            <person name="Detter J.C."/>
            <person name="Tapia R."/>
            <person name="Han C."/>
            <person name="Goodwin L."/>
            <person name="Pitluck S."/>
            <person name="Liolios K."/>
            <person name="Ivanova N."/>
            <person name="Mavromatis K."/>
            <person name="Mikhailova N."/>
            <person name="Pati A."/>
            <person name="Chen A."/>
            <person name="Palaniappan K."/>
            <person name="Land M."/>
            <person name="Hauser L."/>
            <person name="Chang Y.J."/>
            <person name="Jeffries C.D."/>
            <person name="Rohde M."/>
            <person name="Sikorski J."/>
            <person name="Pukall R."/>
            <person name="Woyke T."/>
            <person name="Bristow J."/>
            <person name="Eisen J.A."/>
            <person name="Markowitz V."/>
            <person name="Hugenholtz P."/>
            <person name="Kyrpides N.C."/>
            <person name="Klenk H.P."/>
            <person name="Lapidus A."/>
        </authorList>
    </citation>
    <scope>NUCLEOTIDE SEQUENCE [LARGE SCALE GENOMIC DNA]</scope>
    <source>
        <strain evidence="3">ATCC 49627 / DSM 7084 / CIP 109912 / JCM 12494 / NCIMB 702895 / VPI D76D-27C</strain>
    </source>
</reference>
<keyword evidence="1" id="KW-0812">Transmembrane</keyword>
<name>E1QYD9_OLSUV</name>
<dbReference type="eggNOG" id="ENOG5031H2H">
    <property type="taxonomic scope" value="Bacteria"/>
</dbReference>
<feature type="transmembrane region" description="Helical" evidence="1">
    <location>
        <begin position="163"/>
        <end position="181"/>
    </location>
</feature>
<keyword evidence="1" id="KW-0472">Membrane</keyword>
<evidence type="ECO:0000256" key="1">
    <source>
        <dbReference type="SAM" id="Phobius"/>
    </source>
</evidence>
<dbReference type="HOGENOM" id="CLU_102880_0_0_11"/>
<evidence type="ECO:0000313" key="3">
    <source>
        <dbReference type="Proteomes" id="UP000000333"/>
    </source>
</evidence>
<feature type="transmembrane region" description="Helical" evidence="1">
    <location>
        <begin position="38"/>
        <end position="58"/>
    </location>
</feature>
<dbReference type="AlphaFoldDB" id="E1QYD9"/>
<feature type="transmembrane region" description="Helical" evidence="1">
    <location>
        <begin position="201"/>
        <end position="229"/>
    </location>
</feature>
<keyword evidence="1" id="KW-1133">Transmembrane helix</keyword>
<feature type="transmembrane region" description="Helical" evidence="1">
    <location>
        <begin position="79"/>
        <end position="109"/>
    </location>
</feature>
<dbReference type="RefSeq" id="WP_013251155.1">
    <property type="nucleotide sequence ID" value="NC_014363.1"/>
</dbReference>
<accession>E1QYD9</accession>
<protein>
    <recommendedName>
        <fullName evidence="4">ABC-2 transporter permease</fullName>
    </recommendedName>
</protein>